<evidence type="ECO:0000256" key="7">
    <source>
        <dbReference type="PIRSR" id="PIRSR005096-2"/>
    </source>
</evidence>
<dbReference type="UniPathway" id="UPA00242"/>
<feature type="active site" description="Proton donor" evidence="6">
    <location>
        <position position="184"/>
    </location>
</feature>
<dbReference type="PANTHER" id="PTHR10091">
    <property type="entry name" value="ALDOSE-1-EPIMERASE"/>
    <property type="match status" value="1"/>
</dbReference>
<dbReference type="InterPro" id="IPR011013">
    <property type="entry name" value="Gal_mutarotase_sf_dom"/>
</dbReference>
<feature type="binding site" evidence="7">
    <location>
        <position position="256"/>
    </location>
    <ligand>
        <name>beta-D-galactose</name>
        <dbReference type="ChEBI" id="CHEBI:27667"/>
    </ligand>
</feature>
<dbReference type="GO" id="GO:0033499">
    <property type="term" value="P:galactose catabolic process via UDP-galactose, Leloir pathway"/>
    <property type="evidence" value="ECO:0007669"/>
    <property type="project" value="TreeGrafter"/>
</dbReference>
<dbReference type="InterPro" id="IPR008183">
    <property type="entry name" value="Aldose_1/G6P_1-epimerase"/>
</dbReference>
<comment type="catalytic activity">
    <reaction evidence="5">
        <text>alpha-D-glucose = beta-D-glucose</text>
        <dbReference type="Rhea" id="RHEA:10264"/>
        <dbReference type="ChEBI" id="CHEBI:15903"/>
        <dbReference type="ChEBI" id="CHEBI:17925"/>
        <dbReference type="EC" id="5.1.3.3"/>
    </reaction>
</comment>
<dbReference type="Proteomes" id="UP000470470">
    <property type="component" value="Unassembled WGS sequence"/>
</dbReference>
<evidence type="ECO:0000256" key="5">
    <source>
        <dbReference type="PIRNR" id="PIRNR005096"/>
    </source>
</evidence>
<dbReference type="InterPro" id="IPR014718">
    <property type="entry name" value="GH-type_carb-bd"/>
</dbReference>
<name>A0A7K3WCU5_9ACTN</name>
<comment type="similarity">
    <text evidence="2 5">Belongs to the aldose epimerase family.</text>
</comment>
<dbReference type="NCBIfam" id="NF008277">
    <property type="entry name" value="PRK11055.1"/>
    <property type="match status" value="1"/>
</dbReference>
<proteinExistence type="inferred from homology"/>
<accession>A0A7K3WCU5</accession>
<dbReference type="PANTHER" id="PTHR10091:SF0">
    <property type="entry name" value="GALACTOSE MUTAROTASE"/>
    <property type="match status" value="1"/>
</dbReference>
<dbReference type="EC" id="5.1.3.3" evidence="5"/>
<dbReference type="GO" id="GO:0006006">
    <property type="term" value="P:glucose metabolic process"/>
    <property type="evidence" value="ECO:0007669"/>
    <property type="project" value="TreeGrafter"/>
</dbReference>
<sequence>MAESTVDSDVRSELFGRTGSGAEVHRWTLRTPGGAVAAVLTRGATLQSWRAADGTELVVGLADVPAYEASTAFFGATVGRVANRIAGGRFTVDGVEHHVPTGGAEHALHGGVDGFDRRVWEAERVPGETAVRFHLTSPDGDMGFPGTLSVQVTYALTDVDGGAELRLDYRATTDAATPVALTNHAYLNVDGVGSGSVERQRLRIAAGRYLPVDAGLIPLGELAPVAGTPFDFTAEREIGAHLRDADAQLLRAQGYDHCWVFDEPSPAEPVLVAELRGTSGRLLQVLTDQPAVQFYSGNFLDAATSTAQGLPVRQADALCLETQALPDAVNQPAFGDVVLRPGQEWLSTTVMRVLGPVG</sequence>
<comment type="pathway">
    <text evidence="1 5">Carbohydrate metabolism; hexose metabolism.</text>
</comment>
<evidence type="ECO:0000256" key="2">
    <source>
        <dbReference type="ARBA" id="ARBA00006206"/>
    </source>
</evidence>
<dbReference type="PIRSF" id="PIRSF005096">
    <property type="entry name" value="GALM"/>
    <property type="match status" value="1"/>
</dbReference>
<dbReference type="GO" id="GO:0004034">
    <property type="term" value="F:aldose 1-epimerase activity"/>
    <property type="evidence" value="ECO:0007669"/>
    <property type="project" value="UniProtKB-EC"/>
</dbReference>
<dbReference type="GO" id="GO:0030246">
    <property type="term" value="F:carbohydrate binding"/>
    <property type="evidence" value="ECO:0007669"/>
    <property type="project" value="InterPro"/>
</dbReference>
<evidence type="ECO:0000256" key="6">
    <source>
        <dbReference type="PIRSR" id="PIRSR005096-1"/>
    </source>
</evidence>
<dbReference type="SUPFAM" id="SSF74650">
    <property type="entry name" value="Galactose mutarotase-like"/>
    <property type="match status" value="1"/>
</dbReference>
<dbReference type="GO" id="GO:0005737">
    <property type="term" value="C:cytoplasm"/>
    <property type="evidence" value="ECO:0007669"/>
    <property type="project" value="TreeGrafter"/>
</dbReference>
<evidence type="ECO:0000256" key="3">
    <source>
        <dbReference type="ARBA" id="ARBA00023235"/>
    </source>
</evidence>
<reference evidence="9 10" key="1">
    <citation type="submission" date="2020-02" db="EMBL/GenBank/DDBJ databases">
        <title>The whole genome sequence of CPCC 205119.</title>
        <authorList>
            <person name="Jiang Z."/>
        </authorList>
    </citation>
    <scope>NUCLEOTIDE SEQUENCE [LARGE SCALE GENOMIC DNA]</scope>
    <source>
        <strain evidence="9 10">CPCC 205119</strain>
    </source>
</reference>
<feature type="binding site" evidence="8">
    <location>
        <begin position="83"/>
        <end position="84"/>
    </location>
    <ligand>
        <name>beta-D-galactose</name>
        <dbReference type="ChEBI" id="CHEBI:27667"/>
    </ligand>
</feature>
<evidence type="ECO:0000313" key="9">
    <source>
        <dbReference type="EMBL" id="NEL54214.1"/>
    </source>
</evidence>
<dbReference type="Pfam" id="PF01263">
    <property type="entry name" value="Aldose_epim"/>
    <property type="match status" value="1"/>
</dbReference>
<keyword evidence="3 5" id="KW-0413">Isomerase</keyword>
<dbReference type="EMBL" id="JAAGWK010000011">
    <property type="protein sequence ID" value="NEL54214.1"/>
    <property type="molecule type" value="Genomic_DNA"/>
</dbReference>
<feature type="binding site" evidence="8">
    <location>
        <begin position="184"/>
        <end position="186"/>
    </location>
    <ligand>
        <name>beta-D-galactose</name>
        <dbReference type="ChEBI" id="CHEBI:27667"/>
    </ligand>
</feature>
<dbReference type="CDD" id="cd09019">
    <property type="entry name" value="galactose_mutarotase_like"/>
    <property type="match status" value="1"/>
</dbReference>
<evidence type="ECO:0000256" key="1">
    <source>
        <dbReference type="ARBA" id="ARBA00005028"/>
    </source>
</evidence>
<evidence type="ECO:0000313" key="10">
    <source>
        <dbReference type="Proteomes" id="UP000470470"/>
    </source>
</evidence>
<evidence type="ECO:0000256" key="4">
    <source>
        <dbReference type="ARBA" id="ARBA00023277"/>
    </source>
</evidence>
<keyword evidence="10" id="KW-1185">Reference proteome</keyword>
<dbReference type="InterPro" id="IPR047215">
    <property type="entry name" value="Galactose_mutarotase-like"/>
</dbReference>
<organism evidence="9 10">
    <name type="scientific">Goekera deserti</name>
    <dbReference type="NCBI Taxonomy" id="2497753"/>
    <lineage>
        <taxon>Bacteria</taxon>
        <taxon>Bacillati</taxon>
        <taxon>Actinomycetota</taxon>
        <taxon>Actinomycetes</taxon>
        <taxon>Geodermatophilales</taxon>
        <taxon>Geodermatophilaceae</taxon>
        <taxon>Goekera</taxon>
    </lineage>
</organism>
<dbReference type="AlphaFoldDB" id="A0A7K3WCU5"/>
<protein>
    <recommendedName>
        <fullName evidence="5">Aldose 1-epimerase</fullName>
        <ecNumber evidence="5">5.1.3.3</ecNumber>
    </recommendedName>
</protein>
<comment type="caution">
    <text evidence="9">The sequence shown here is derived from an EMBL/GenBank/DDBJ whole genome shotgun (WGS) entry which is preliminary data.</text>
</comment>
<dbReference type="InterPro" id="IPR015443">
    <property type="entry name" value="Aldose_1-epimerase"/>
</dbReference>
<feature type="active site" description="Proton acceptor" evidence="6">
    <location>
        <position position="321"/>
    </location>
</feature>
<dbReference type="RefSeq" id="WP_152727710.1">
    <property type="nucleotide sequence ID" value="NZ_JAABOZ010000001.1"/>
</dbReference>
<dbReference type="Gene3D" id="2.70.98.10">
    <property type="match status" value="1"/>
</dbReference>
<evidence type="ECO:0000256" key="8">
    <source>
        <dbReference type="PIRSR" id="PIRSR005096-3"/>
    </source>
</evidence>
<keyword evidence="4 5" id="KW-0119">Carbohydrate metabolism</keyword>
<gene>
    <name evidence="9" type="ORF">G1H19_09400</name>
</gene>